<dbReference type="InterPro" id="IPR014755">
    <property type="entry name" value="Cu-Rt/internalin_Ig-like"/>
</dbReference>
<dbReference type="InterPro" id="IPR001119">
    <property type="entry name" value="SLH_dom"/>
</dbReference>
<dbReference type="PROSITE" id="PS51272">
    <property type="entry name" value="SLH"/>
    <property type="match status" value="1"/>
</dbReference>
<keyword evidence="4" id="KW-1185">Reference proteome</keyword>
<organism evidence="3 4">
    <name type="scientific">Cohnella hongkongensis</name>
    <dbReference type="NCBI Taxonomy" id="178337"/>
    <lineage>
        <taxon>Bacteria</taxon>
        <taxon>Bacillati</taxon>
        <taxon>Bacillota</taxon>
        <taxon>Bacilli</taxon>
        <taxon>Bacillales</taxon>
        <taxon>Paenibacillaceae</taxon>
        <taxon>Cohnella</taxon>
    </lineage>
</organism>
<dbReference type="Proteomes" id="UP001596028">
    <property type="component" value="Unassembled WGS sequence"/>
</dbReference>
<comment type="caution">
    <text evidence="3">The sequence shown here is derived from an EMBL/GenBank/DDBJ whole genome shotgun (WGS) entry which is preliminary data.</text>
</comment>
<feature type="domain" description="SLH" evidence="2">
    <location>
        <begin position="76"/>
        <end position="139"/>
    </location>
</feature>
<dbReference type="Pfam" id="PF00395">
    <property type="entry name" value="SLH"/>
    <property type="match status" value="1"/>
</dbReference>
<accession>A0ABV9FG03</accession>
<protein>
    <submittedName>
        <fullName evidence="3">Ig-like domain-containing protein</fullName>
    </submittedName>
</protein>
<gene>
    <name evidence="3" type="ORF">ACFO3S_18015</name>
</gene>
<evidence type="ECO:0000313" key="4">
    <source>
        <dbReference type="Proteomes" id="UP001596028"/>
    </source>
</evidence>
<evidence type="ECO:0000256" key="1">
    <source>
        <dbReference type="ARBA" id="ARBA00022729"/>
    </source>
</evidence>
<reference evidence="4" key="1">
    <citation type="journal article" date="2019" name="Int. J. Syst. Evol. Microbiol.">
        <title>The Global Catalogue of Microorganisms (GCM) 10K type strain sequencing project: providing services to taxonomists for standard genome sequencing and annotation.</title>
        <authorList>
            <consortium name="The Broad Institute Genomics Platform"/>
            <consortium name="The Broad Institute Genome Sequencing Center for Infectious Disease"/>
            <person name="Wu L."/>
            <person name="Ma J."/>
        </authorList>
    </citation>
    <scope>NUCLEOTIDE SEQUENCE [LARGE SCALE GENOMIC DNA]</scope>
    <source>
        <strain evidence="4">CCUG 49571</strain>
    </source>
</reference>
<dbReference type="InterPro" id="IPR032812">
    <property type="entry name" value="SbsA_Ig"/>
</dbReference>
<evidence type="ECO:0000259" key="2">
    <source>
        <dbReference type="PROSITE" id="PS51272"/>
    </source>
</evidence>
<keyword evidence="1" id="KW-0732">Signal</keyword>
<dbReference type="Gene3D" id="2.60.40.1220">
    <property type="match status" value="3"/>
</dbReference>
<dbReference type="EMBL" id="JBHSEP010000014">
    <property type="protein sequence ID" value="MFC4600148.1"/>
    <property type="molecule type" value="Genomic_DNA"/>
</dbReference>
<proteinExistence type="predicted"/>
<sequence length="694" mass="75541">MRKIVSGMLALLLVFGVPLTSWGASNLSTEHKFEELRQKNVFTGFEDGSSRLYDPMSREQLAAVLYRLLELPAGSAAPSYDDVSRSRWSFQEIEAVKRAGLMNGTKSRTFSPTRNVTVEQLAAILTRSYGLSGSGATPVAGRVSAWARGAVSLALDHQLIPQLSDYTLDATRGLLVEAAYEIYEQRRLTPLYVRSVEQLTNQSVKIVLFQWADPNDKSIDRSRFSVKDAYGNTRNVLQATVSHDGMSIVLWTDRQSGGVLHTVTIDGATWSYVSAQEDTTKPQLVSSLVKLSNRTYELVFSEPVERSSATDSGNYRFSGGLRVTGVQLSADQRKVTITTSEQADGRSYQLTVRNVKDLAGNVMDTRSDLYLTGSNDSTKPKVTEVKIDPTTALISVKFSEKIDPQHAAMTHHYSIDKGLVVLQATLGSDGRTVTLKTTPQQDATYYTLTVSGIPDLAGNVMDTSTNWRFGAVANPLEQASLLNAVAINKNTVELVFNRALSDADAGGVKLGGMTVNGAALSMSDWSAFVQRKPGTDRAVTIQYRTKSSGNPDLFRSGHYYTARVSGIAGLNTAGGADTAAFAGTIADNAVPFVTQAVALDRSTVKVLFSEPVKNVKASAFRIRTAEGRERDFESAEPGDPGKIVTEAVLKLDGELRSGRAYELIFRPNAVTDAAGWNGWKTKEGDREYTVRFHT</sequence>
<dbReference type="Pfam" id="PF13205">
    <property type="entry name" value="Big_5"/>
    <property type="match status" value="2"/>
</dbReference>
<dbReference type="RefSeq" id="WP_378098991.1">
    <property type="nucleotide sequence ID" value="NZ_JBHSEP010000014.1"/>
</dbReference>
<name>A0ABV9FG03_9BACL</name>
<evidence type="ECO:0000313" key="3">
    <source>
        <dbReference type="EMBL" id="MFC4600148.1"/>
    </source>
</evidence>